<protein>
    <submittedName>
        <fullName evidence="1">Uncharacterized protein</fullName>
    </submittedName>
</protein>
<name>A0AAP0E5C4_9MAGN</name>
<reference evidence="1 2" key="1">
    <citation type="submission" date="2024-01" db="EMBL/GenBank/DDBJ databases">
        <title>Genome assemblies of Stephania.</title>
        <authorList>
            <person name="Yang L."/>
        </authorList>
    </citation>
    <scope>NUCLEOTIDE SEQUENCE [LARGE SCALE GENOMIC DNA]</scope>
    <source>
        <strain evidence="1">QJT</strain>
        <tissue evidence="1">Leaf</tissue>
    </source>
</reference>
<gene>
    <name evidence="1" type="ORF">Sjap_025513</name>
</gene>
<dbReference type="AlphaFoldDB" id="A0AAP0E5C4"/>
<sequence length="162" mass="18591">MEFVTRKLGELAEWICNDGIRRVNNLMKLPTSIKTLRDKKIKDLGAKESDIKAKLQIENKQRKQPLEELAESVEEEVSKEVDELIGKQFPDGLVIEKLPAKATLFNSLSLLRNQSTTTEKTVEEMNAVAERSQCRKDWGVWNGRSWQNNHHEDCKRQACGVL</sequence>
<organism evidence="1 2">
    <name type="scientific">Stephania japonica</name>
    <dbReference type="NCBI Taxonomy" id="461633"/>
    <lineage>
        <taxon>Eukaryota</taxon>
        <taxon>Viridiplantae</taxon>
        <taxon>Streptophyta</taxon>
        <taxon>Embryophyta</taxon>
        <taxon>Tracheophyta</taxon>
        <taxon>Spermatophyta</taxon>
        <taxon>Magnoliopsida</taxon>
        <taxon>Ranunculales</taxon>
        <taxon>Menispermaceae</taxon>
        <taxon>Menispermoideae</taxon>
        <taxon>Cissampelideae</taxon>
        <taxon>Stephania</taxon>
    </lineage>
</organism>
<dbReference type="EMBL" id="JBBNAE010000011">
    <property type="protein sequence ID" value="KAK9085102.1"/>
    <property type="molecule type" value="Genomic_DNA"/>
</dbReference>
<keyword evidence="2" id="KW-1185">Reference proteome</keyword>
<evidence type="ECO:0000313" key="2">
    <source>
        <dbReference type="Proteomes" id="UP001417504"/>
    </source>
</evidence>
<comment type="caution">
    <text evidence="1">The sequence shown here is derived from an EMBL/GenBank/DDBJ whole genome shotgun (WGS) entry which is preliminary data.</text>
</comment>
<dbReference type="Proteomes" id="UP001417504">
    <property type="component" value="Unassembled WGS sequence"/>
</dbReference>
<evidence type="ECO:0000313" key="1">
    <source>
        <dbReference type="EMBL" id="KAK9085102.1"/>
    </source>
</evidence>
<proteinExistence type="predicted"/>
<accession>A0AAP0E5C4</accession>